<feature type="compositionally biased region" description="Polar residues" evidence="6">
    <location>
        <begin position="147"/>
        <end position="158"/>
    </location>
</feature>
<dbReference type="OMA" id="KYQTAIH"/>
<evidence type="ECO:0000259" key="7">
    <source>
        <dbReference type="Pfam" id="PF04376"/>
    </source>
</evidence>
<dbReference type="AlphaFoldDB" id="A0A3P6SM67"/>
<dbReference type="InterPro" id="IPR017137">
    <property type="entry name" value="Arg-tRNA-P_Trfase_1_euk"/>
</dbReference>
<dbReference type="InterPro" id="IPR030700">
    <property type="entry name" value="N-end_Aminoacyl_Trfase"/>
</dbReference>
<dbReference type="EC" id="2.3.2.8" evidence="5"/>
<dbReference type="Proteomes" id="UP000277928">
    <property type="component" value="Unassembled WGS sequence"/>
</dbReference>
<feature type="compositionally biased region" description="Basic and acidic residues" evidence="6">
    <location>
        <begin position="175"/>
        <end position="187"/>
    </location>
</feature>
<dbReference type="GO" id="GO:0005737">
    <property type="term" value="C:cytoplasm"/>
    <property type="evidence" value="ECO:0007669"/>
    <property type="project" value="TreeGrafter"/>
</dbReference>
<keyword evidence="10" id="KW-1185">Reference proteome</keyword>
<keyword evidence="4 5" id="KW-0012">Acyltransferase</keyword>
<proteinExistence type="inferred from homology"/>
<reference evidence="9 10" key="1">
    <citation type="submission" date="2018-08" db="EMBL/GenBank/DDBJ databases">
        <authorList>
            <person name="Laetsch R D."/>
            <person name="Stevens L."/>
            <person name="Kumar S."/>
            <person name="Blaxter L. M."/>
        </authorList>
    </citation>
    <scope>NUCLEOTIDE SEQUENCE [LARGE SCALE GENOMIC DNA]</scope>
</reference>
<dbReference type="Pfam" id="PF04377">
    <property type="entry name" value="ATE_C"/>
    <property type="match status" value="1"/>
</dbReference>
<accession>A0A3P6SM67</accession>
<evidence type="ECO:0000256" key="5">
    <source>
        <dbReference type="PIRNR" id="PIRNR037207"/>
    </source>
</evidence>
<dbReference type="STRING" id="42156.A0A3P6SM67"/>
<feature type="region of interest" description="Disordered" evidence="6">
    <location>
        <begin position="137"/>
        <end position="197"/>
    </location>
</feature>
<evidence type="ECO:0000313" key="10">
    <source>
        <dbReference type="Proteomes" id="UP000277928"/>
    </source>
</evidence>
<gene>
    <name evidence="9" type="ORF">NLS_LOCUS1260</name>
</gene>
<comment type="similarity">
    <text evidence="1 5">Belongs to the R-transferase family.</text>
</comment>
<evidence type="ECO:0000313" key="9">
    <source>
        <dbReference type="EMBL" id="VDK70903.1"/>
    </source>
</evidence>
<name>A0A3P6SM67_LITSI</name>
<dbReference type="EMBL" id="UYRX01000042">
    <property type="protein sequence ID" value="VDK70903.1"/>
    <property type="molecule type" value="Genomic_DNA"/>
</dbReference>
<dbReference type="InterPro" id="IPR016181">
    <property type="entry name" value="Acyl_CoA_acyltransferase"/>
</dbReference>
<comment type="catalytic activity">
    <reaction evidence="5">
        <text>an N-terminal L-alpha-aminoacyl-[protein] + L-arginyl-tRNA(Arg) = an N-terminal L-arginyl-L-aminoacyl-[protein] + tRNA(Arg) + H(+)</text>
        <dbReference type="Rhea" id="RHEA:10208"/>
        <dbReference type="Rhea" id="RHEA-COMP:9658"/>
        <dbReference type="Rhea" id="RHEA-COMP:9673"/>
        <dbReference type="Rhea" id="RHEA-COMP:10636"/>
        <dbReference type="Rhea" id="RHEA-COMP:10638"/>
        <dbReference type="ChEBI" id="CHEBI:15378"/>
        <dbReference type="ChEBI" id="CHEBI:78442"/>
        <dbReference type="ChEBI" id="CHEBI:78513"/>
        <dbReference type="ChEBI" id="CHEBI:78597"/>
        <dbReference type="ChEBI" id="CHEBI:83562"/>
        <dbReference type="EC" id="2.3.2.8"/>
    </reaction>
</comment>
<sequence>MLNASGTAMWRQQRSIVEYIGYNEGGLCGYCRRKGAVPTSFGVMGYHLSCEHFNQLLDRGCSRPQISGMVTCSLSVSHYNELLDRGMRRSGKYLYKPVISNTCCPQYTIRLDVNNFRLSRSQKRVLRRMNDFLQKDIRPSERIKASEPNSDQSRTATGSSALSSNSQVSSQKVRNIQDDEKIALNHEPRKKGKKKKILRKERAFQKMRDKGIDIEEAQRLRQEKERLRRRTLESFIISHDPENFKHKLEVRLVSLDSSEFCETFKESFNLYEKYQTNVHNDTRCSKAGYRNFLADSPLFNDENDQSKSVALGSYHQQYYLDGRLIAVGVVDILPRCLSSKYLYYDPEYEFLTLGTYTALREIAFTQQLSKERPQLHYYYMGFYIHSCQKMRYKQRFCPSDLLCDRSFTWVPLKKCLEMIERYGERIEAFAPDAPIAEKCPVESVKCLYKTNVFPYRILLTIPDFKETETYMEEYARIVGPVARRMLLYRK</sequence>
<dbReference type="InterPro" id="IPR007471">
    <property type="entry name" value="N-end_Aminoacyl_Trfase_N"/>
</dbReference>
<feature type="domain" description="N-end aminoacyl transferase N-terminal" evidence="7">
    <location>
        <begin position="28"/>
        <end position="124"/>
    </location>
</feature>
<dbReference type="InterPro" id="IPR007472">
    <property type="entry name" value="N-end_Aminoacyl_Trfase_C"/>
</dbReference>
<evidence type="ECO:0000256" key="6">
    <source>
        <dbReference type="SAM" id="MobiDB-lite"/>
    </source>
</evidence>
<dbReference type="Pfam" id="PF04376">
    <property type="entry name" value="ATE_N"/>
    <property type="match status" value="1"/>
</dbReference>
<evidence type="ECO:0000256" key="2">
    <source>
        <dbReference type="ARBA" id="ARBA00022679"/>
    </source>
</evidence>
<dbReference type="OrthoDB" id="74183at2759"/>
<evidence type="ECO:0000256" key="1">
    <source>
        <dbReference type="ARBA" id="ARBA00009991"/>
    </source>
</evidence>
<feature type="domain" description="N-end rule aminoacyl transferase C-terminal" evidence="8">
    <location>
        <begin position="266"/>
        <end position="403"/>
    </location>
</feature>
<comment type="function">
    <text evidence="5">Involved in the post-translational conjugation of arginine to the N-terminal aspartate or glutamate of a protein. This arginylation is required for degradation of the protein via the ubiquitin pathway.</text>
</comment>
<keyword evidence="3 5" id="KW-0833">Ubl conjugation pathway</keyword>
<dbReference type="SUPFAM" id="SSF55729">
    <property type="entry name" value="Acyl-CoA N-acyltransferases (Nat)"/>
    <property type="match status" value="1"/>
</dbReference>
<dbReference type="GO" id="GO:0004057">
    <property type="term" value="F:arginyl-tRNA--protein transferase activity"/>
    <property type="evidence" value="ECO:0007669"/>
    <property type="project" value="UniProtKB-EC"/>
</dbReference>
<evidence type="ECO:0000256" key="4">
    <source>
        <dbReference type="ARBA" id="ARBA00023315"/>
    </source>
</evidence>
<protein>
    <recommendedName>
        <fullName evidence="5">Arginyl-tRNA--protein transferase 1</fullName>
        <shortName evidence="5">Arginyltransferase 1</shortName>
        <shortName evidence="5">R-transferase 1</shortName>
        <ecNumber evidence="5">2.3.2.8</ecNumber>
    </recommendedName>
    <alternativeName>
        <fullName evidence="5">Arginine-tRNA--protein transferase 1</fullName>
    </alternativeName>
</protein>
<organism evidence="9 10">
    <name type="scientific">Litomosoides sigmodontis</name>
    <name type="common">Filarial nematode worm</name>
    <dbReference type="NCBI Taxonomy" id="42156"/>
    <lineage>
        <taxon>Eukaryota</taxon>
        <taxon>Metazoa</taxon>
        <taxon>Ecdysozoa</taxon>
        <taxon>Nematoda</taxon>
        <taxon>Chromadorea</taxon>
        <taxon>Rhabditida</taxon>
        <taxon>Spirurina</taxon>
        <taxon>Spiruromorpha</taxon>
        <taxon>Filarioidea</taxon>
        <taxon>Onchocercidae</taxon>
        <taxon>Litomosoides</taxon>
    </lineage>
</organism>
<keyword evidence="2 5" id="KW-0808">Transferase</keyword>
<feature type="compositionally biased region" description="Basic residues" evidence="6">
    <location>
        <begin position="188"/>
        <end position="197"/>
    </location>
</feature>
<dbReference type="PANTHER" id="PTHR21367:SF1">
    <property type="entry name" value="ARGINYL-TRNA--PROTEIN TRANSFERASE 1"/>
    <property type="match status" value="1"/>
</dbReference>
<dbReference type="PIRSF" id="PIRSF037207">
    <property type="entry name" value="ATE1_euk"/>
    <property type="match status" value="1"/>
</dbReference>
<evidence type="ECO:0000259" key="8">
    <source>
        <dbReference type="Pfam" id="PF04377"/>
    </source>
</evidence>
<dbReference type="PANTHER" id="PTHR21367">
    <property type="entry name" value="ARGININE-TRNA-PROTEIN TRANSFERASE 1"/>
    <property type="match status" value="1"/>
</dbReference>
<feature type="compositionally biased region" description="Low complexity" evidence="6">
    <location>
        <begin position="159"/>
        <end position="170"/>
    </location>
</feature>
<evidence type="ECO:0000256" key="3">
    <source>
        <dbReference type="ARBA" id="ARBA00022786"/>
    </source>
</evidence>